<dbReference type="AlphaFoldDB" id="A0AAD6ZY80"/>
<name>A0AAD6ZY80_9AGAR</name>
<dbReference type="GO" id="GO:0005634">
    <property type="term" value="C:nucleus"/>
    <property type="evidence" value="ECO:0007669"/>
    <property type="project" value="TreeGrafter"/>
</dbReference>
<dbReference type="InterPro" id="IPR011989">
    <property type="entry name" value="ARM-like"/>
</dbReference>
<organism evidence="2 3">
    <name type="scientific">Mycena albidolilacea</name>
    <dbReference type="NCBI Taxonomy" id="1033008"/>
    <lineage>
        <taxon>Eukaryota</taxon>
        <taxon>Fungi</taxon>
        <taxon>Dikarya</taxon>
        <taxon>Basidiomycota</taxon>
        <taxon>Agaricomycotina</taxon>
        <taxon>Agaricomycetes</taxon>
        <taxon>Agaricomycetidae</taxon>
        <taxon>Agaricales</taxon>
        <taxon>Marasmiineae</taxon>
        <taxon>Mycenaceae</taxon>
        <taxon>Mycena</taxon>
    </lineage>
</organism>
<keyword evidence="1" id="KW-0677">Repeat</keyword>
<evidence type="ECO:0000313" key="3">
    <source>
        <dbReference type="Proteomes" id="UP001218218"/>
    </source>
</evidence>
<dbReference type="GO" id="GO:0034515">
    <property type="term" value="C:proteasome storage granule"/>
    <property type="evidence" value="ECO:0007669"/>
    <property type="project" value="TreeGrafter"/>
</dbReference>
<sequence>MELIGVGTNNTQPVQMLQQLAGYYHKEADCLFTVRITQGLVHMGKGTIGLNLFLSDRSITMPRPGSGAPPRRTCGLPPPCPTAAATTTGGVWLLLCYPNNDLIIKHHETEYSYKDTVHSTLAKFAVRRNVTVLAWWATGLPLSAGDNEHKQLVADPHSSVHLLSLGNVSTSTTHTQCLQYTSPLLAYTQCLEHAPACGQHIHPPPIRAAATARHRVQASDPGCMTYRV</sequence>
<dbReference type="PANTHER" id="PTHR10943:SF1">
    <property type="entry name" value="26S PROTEASOME NON-ATPASE REGULATORY SUBUNIT 2"/>
    <property type="match status" value="1"/>
</dbReference>
<reference evidence="2" key="1">
    <citation type="submission" date="2023-03" db="EMBL/GenBank/DDBJ databases">
        <title>Massive genome expansion in bonnet fungi (Mycena s.s.) driven by repeated elements and novel gene families across ecological guilds.</title>
        <authorList>
            <consortium name="Lawrence Berkeley National Laboratory"/>
            <person name="Harder C.B."/>
            <person name="Miyauchi S."/>
            <person name="Viragh M."/>
            <person name="Kuo A."/>
            <person name="Thoen E."/>
            <person name="Andreopoulos B."/>
            <person name="Lu D."/>
            <person name="Skrede I."/>
            <person name="Drula E."/>
            <person name="Henrissat B."/>
            <person name="Morin E."/>
            <person name="Kohler A."/>
            <person name="Barry K."/>
            <person name="LaButti K."/>
            <person name="Morin E."/>
            <person name="Salamov A."/>
            <person name="Lipzen A."/>
            <person name="Mereny Z."/>
            <person name="Hegedus B."/>
            <person name="Baldrian P."/>
            <person name="Stursova M."/>
            <person name="Weitz H."/>
            <person name="Taylor A."/>
            <person name="Grigoriev I.V."/>
            <person name="Nagy L.G."/>
            <person name="Martin F."/>
            <person name="Kauserud H."/>
        </authorList>
    </citation>
    <scope>NUCLEOTIDE SEQUENCE</scope>
    <source>
        <strain evidence="2">CBHHK002</strain>
    </source>
</reference>
<gene>
    <name evidence="2" type="ORF">DFH08DRAFT_962076</name>
</gene>
<evidence type="ECO:0000313" key="2">
    <source>
        <dbReference type="EMBL" id="KAJ7343931.1"/>
    </source>
</evidence>
<dbReference type="GO" id="GO:0008540">
    <property type="term" value="C:proteasome regulatory particle, base subcomplex"/>
    <property type="evidence" value="ECO:0007669"/>
    <property type="project" value="TreeGrafter"/>
</dbReference>
<proteinExistence type="predicted"/>
<dbReference type="PANTHER" id="PTHR10943">
    <property type="entry name" value="26S PROTEASOME NON-ATPASE REGULATORY SUBUNIT"/>
    <property type="match status" value="1"/>
</dbReference>
<keyword evidence="3" id="KW-1185">Reference proteome</keyword>
<protein>
    <submittedName>
        <fullName evidence="2">Uncharacterized protein</fullName>
    </submittedName>
</protein>
<evidence type="ECO:0000256" key="1">
    <source>
        <dbReference type="ARBA" id="ARBA00022737"/>
    </source>
</evidence>
<dbReference type="GO" id="GO:0043161">
    <property type="term" value="P:proteasome-mediated ubiquitin-dependent protein catabolic process"/>
    <property type="evidence" value="ECO:0007669"/>
    <property type="project" value="TreeGrafter"/>
</dbReference>
<accession>A0AAD6ZY80</accession>
<comment type="caution">
    <text evidence="2">The sequence shown here is derived from an EMBL/GenBank/DDBJ whole genome shotgun (WGS) entry which is preliminary data.</text>
</comment>
<dbReference type="EMBL" id="JARIHO010000022">
    <property type="protein sequence ID" value="KAJ7343931.1"/>
    <property type="molecule type" value="Genomic_DNA"/>
</dbReference>
<dbReference type="Gene3D" id="1.25.10.10">
    <property type="entry name" value="Leucine-rich Repeat Variant"/>
    <property type="match status" value="1"/>
</dbReference>
<dbReference type="Proteomes" id="UP001218218">
    <property type="component" value="Unassembled WGS sequence"/>
</dbReference>